<dbReference type="InterPro" id="IPR041588">
    <property type="entry name" value="Integrase_H2C2"/>
</dbReference>
<dbReference type="Pfam" id="PF17921">
    <property type="entry name" value="Integrase_H2C2"/>
    <property type="match status" value="1"/>
</dbReference>
<dbReference type="PROSITE" id="PS50994">
    <property type="entry name" value="INTEGRASE"/>
    <property type="match status" value="1"/>
</dbReference>
<dbReference type="Gene3D" id="2.40.70.10">
    <property type="entry name" value="Acid Proteases"/>
    <property type="match status" value="1"/>
</dbReference>
<dbReference type="SUPFAM" id="SSF53098">
    <property type="entry name" value="Ribonuclease H-like"/>
    <property type="match status" value="1"/>
</dbReference>
<dbReference type="InterPro" id="IPR021109">
    <property type="entry name" value="Peptidase_aspartic_dom_sf"/>
</dbReference>
<dbReference type="SMART" id="SM00343">
    <property type="entry name" value="ZnF_C2HC"/>
    <property type="match status" value="3"/>
</dbReference>
<reference evidence="3" key="1">
    <citation type="submission" date="2021-05" db="EMBL/GenBank/DDBJ databases">
        <authorList>
            <person name="Alioto T."/>
            <person name="Alioto T."/>
            <person name="Gomez Garrido J."/>
        </authorList>
    </citation>
    <scope>NUCLEOTIDE SEQUENCE</scope>
</reference>
<dbReference type="Gene3D" id="1.10.340.70">
    <property type="match status" value="1"/>
</dbReference>
<dbReference type="Pfam" id="PF05380">
    <property type="entry name" value="Peptidase_A17"/>
    <property type="match status" value="1"/>
</dbReference>
<evidence type="ECO:0000259" key="2">
    <source>
        <dbReference type="PROSITE" id="PS50994"/>
    </source>
</evidence>
<dbReference type="InterPro" id="IPR001878">
    <property type="entry name" value="Znf_CCHC"/>
</dbReference>
<feature type="domain" description="Integrase catalytic" evidence="2">
    <location>
        <begin position="1580"/>
        <end position="1769"/>
    </location>
</feature>
<dbReference type="InterPro" id="IPR036397">
    <property type="entry name" value="RNaseH_sf"/>
</dbReference>
<dbReference type="Pfam" id="PF18701">
    <property type="entry name" value="DUF5641"/>
    <property type="match status" value="1"/>
</dbReference>
<dbReference type="SUPFAM" id="SSF56672">
    <property type="entry name" value="DNA/RNA polymerases"/>
    <property type="match status" value="1"/>
</dbReference>
<dbReference type="Pfam" id="PF03564">
    <property type="entry name" value="DUF1759"/>
    <property type="match status" value="1"/>
</dbReference>
<dbReference type="InterPro" id="IPR040676">
    <property type="entry name" value="DUF5641"/>
</dbReference>
<name>A0A8D8QX48_9HEMI</name>
<dbReference type="GO" id="GO:0008270">
    <property type="term" value="F:zinc ion binding"/>
    <property type="evidence" value="ECO:0007669"/>
    <property type="project" value="InterPro"/>
</dbReference>
<evidence type="ECO:0000313" key="3">
    <source>
        <dbReference type="EMBL" id="CAG6639322.1"/>
    </source>
</evidence>
<protein>
    <recommendedName>
        <fullName evidence="2">Integrase catalytic domain-containing protein</fullName>
    </recommendedName>
</protein>
<dbReference type="InterPro" id="IPR043502">
    <property type="entry name" value="DNA/RNA_pol_sf"/>
</dbReference>
<proteinExistence type="predicted"/>
<dbReference type="GO" id="GO:0042575">
    <property type="term" value="C:DNA polymerase complex"/>
    <property type="evidence" value="ECO:0007669"/>
    <property type="project" value="UniProtKB-ARBA"/>
</dbReference>
<dbReference type="EMBL" id="HBUF01106609">
    <property type="protein sequence ID" value="CAG6639322.1"/>
    <property type="molecule type" value="Transcribed_RNA"/>
</dbReference>
<dbReference type="GO" id="GO:0015074">
    <property type="term" value="P:DNA integration"/>
    <property type="evidence" value="ECO:0007669"/>
    <property type="project" value="InterPro"/>
</dbReference>
<dbReference type="InterPro" id="IPR012337">
    <property type="entry name" value="RNaseH-like_sf"/>
</dbReference>
<organism evidence="3">
    <name type="scientific">Cacopsylla melanoneura</name>
    <dbReference type="NCBI Taxonomy" id="428564"/>
    <lineage>
        <taxon>Eukaryota</taxon>
        <taxon>Metazoa</taxon>
        <taxon>Ecdysozoa</taxon>
        <taxon>Arthropoda</taxon>
        <taxon>Hexapoda</taxon>
        <taxon>Insecta</taxon>
        <taxon>Pterygota</taxon>
        <taxon>Neoptera</taxon>
        <taxon>Paraneoptera</taxon>
        <taxon>Hemiptera</taxon>
        <taxon>Sternorrhyncha</taxon>
        <taxon>Psylloidea</taxon>
        <taxon>Psyllidae</taxon>
        <taxon>Psyllinae</taxon>
        <taxon>Cacopsylla</taxon>
    </lineage>
</organism>
<dbReference type="InterPro" id="IPR001584">
    <property type="entry name" value="Integrase_cat-core"/>
</dbReference>
<dbReference type="InterPro" id="IPR005312">
    <property type="entry name" value="DUF1759"/>
</dbReference>
<dbReference type="GO" id="GO:0071897">
    <property type="term" value="P:DNA biosynthetic process"/>
    <property type="evidence" value="ECO:0007669"/>
    <property type="project" value="UniProtKB-ARBA"/>
</dbReference>
<dbReference type="InterPro" id="IPR008042">
    <property type="entry name" value="Retrotrans_Pao"/>
</dbReference>
<dbReference type="Gene3D" id="3.30.420.10">
    <property type="entry name" value="Ribonuclease H-like superfamily/Ribonuclease H"/>
    <property type="match status" value="1"/>
</dbReference>
<accession>A0A8D8QX48</accession>
<dbReference type="PANTHER" id="PTHR47331:SF5">
    <property type="entry name" value="RIBONUCLEASE H"/>
    <property type="match status" value="1"/>
</dbReference>
<feature type="region of interest" description="Disordered" evidence="1">
    <location>
        <begin position="155"/>
        <end position="191"/>
    </location>
</feature>
<dbReference type="GO" id="GO:0003676">
    <property type="term" value="F:nucleic acid binding"/>
    <property type="evidence" value="ECO:0007669"/>
    <property type="project" value="InterPro"/>
</dbReference>
<sequence>MSSVREKRAFQQTKKEVSMILELLKADTVVTADNVFKIKSLCAEAKECLSAYDEALSALEEALDDEAELKKFEDDDSFYYELKRLLSTFHASICQFEGKEERERLLIENEIQKERDEHEKERQLKLKLHELDNALKIEELKSRCRLDVTQDDVRSVASSVSSRTAEEESSSIPDVHNRDIPPFLSSSTSPHANNQLLESRLSAIHPEHHVVSSQSNKPITMDTAAVTSPSPNQVVLDSNYLNVGTNNFSPGHLPRINLKTFSGSLTEFQEFWDSFSCLIHTRPDLRDVQKLTYLKSVLSGKPAKLLSSIRLTDSNYSLAIEILKEHYDVPEIVVTKLFDEIIAMKPASDKVSDMHEFYLELEIRFKLLENQGSDLEQAVLKNHVFKKLSSELQQQLIKNYGCKMTMQNIRELLNREVVLHRTLLAMKNEDNTFSHKRKDNIVPTQRFSSHNIVPTQRFPSHNTYQHSNMNRDRKPLFTSSTLVSCDNSGNNTQGYAPPCAFCNSSTHRSRQCDKYVTCGERRQNMPNRCFLCLSTNHSFAKCRKKHNYRCFFCSATGRHNSAICPVQFGSPSSSQQLNSTPDPTLTQTKYNDEAAGCASSLETNMCSTGTTKVYLQTATIYVMNKITNTGCYFRAVLDCGATSSYVSQRLFDTLGLKSKCSKNINVFTFAEKQPKPMTVRGATVHLRDKFGTSHPVNVSVVPTIVGHMTHSTRDSGVMSKLREEYDLADTGEDEEFDLLLGNDYYSTFMLDEKVRVLDSLFLLKSVFGYILSGKLELTNSVNNIQTESSLFIQVDEPIQHLQDLRSFWDLDTIAIRDCPYQTSDDKALMSFDRTVQYTDNRYYVQFPWKDDSRDVQSNFGLAFGRLSSLVKRHKSDGILSTCKSTFDEQLVKGILEPVDSKPTDNCHYLAFHAVCRSDSETTKVRFVMDASAKQVKSKPSLNELLYRGPVLLENLCGILLRFRLGKYALLADIEKAFLNVGLQDIDRDYTRILWLRDLNAPLTHDNLVVYRHTRIPFGVVSSPFLLAGVINTHLAKYEKDIYVDHLSRDIYVDNLVTTLNDENHVVDFIRRAREIFASASFNLRSWSTNYTGNDYVALSNDLKSEPVCQKVLGMDWDTHSDTISIRDTLKYPTGKITKRVLLSYYSSVYDIMGLWSPALVPLKLLIQESWRVSKDWDVEIGGEDKTLFFNIVQDVQRIPSYSLPRVLFDTTSSSIFELHGFSDACQKAYSATIYLRCQTNSKIDTKLVFSKVRVAPTKEITLPRLELLGALITYRSLEFVNKSLGLNIRRFFLWCDNQCVLHWINSNKVLPTFVQNRVKEIRSNKLNLNFKYVPTECNPADIACRSQSASSLKNNSLWWEGPDWLSKIEENWPNVNFENLPRAGIEDDHQEIELVTTDKINLIATKPVPIDETKFHSFARLVNVTAYVLKFISVVKTKQGRGPITLEEYNESKTQWLKYLQRKHFASTISSLELNKKDSLTLNLGLELSNGLLVCKGRFVELQIDGKNSFPVLLPRKDHVTNIIVHDIHKKVFHLGTNQTLGELRLEYWVPNGRAEVKSILKQCPICNKFRSGPYATPEFSLYPAYRLNKNIAFTYTGIDYFGPLNIKEGKKLRHVWCLIFTCLTVRAVHFELVDSLNTTDLLLAFRRFFALRGGCQEVLSDNGTQFHLFKKTMDSIYESNNLHNLLNQHRVQFKFTPSLSPWAGGCYERLIGITKQCLRKSLGKLTLTYRQLETVITEVGHTMNCRPLGYFGEEDTILTPHCFLGIKRDNLLPDPSTCNEQRNATPFNVLLREWKKGNKYIDMFWTKWRSQYINSLRERKDIKHKTGKCSNFSPNLGDVVLIRQAKQKRTSWPFGVVVKLHGGRDNRVRYVDVRNSLGHILTRPVSWIFPFETNL</sequence>
<dbReference type="PANTHER" id="PTHR47331">
    <property type="entry name" value="PHD-TYPE DOMAIN-CONTAINING PROTEIN"/>
    <property type="match status" value="1"/>
</dbReference>
<evidence type="ECO:0000256" key="1">
    <source>
        <dbReference type="SAM" id="MobiDB-lite"/>
    </source>
</evidence>